<evidence type="ECO:0000313" key="4">
    <source>
        <dbReference type="EMBL" id="MDZ5757186.1"/>
    </source>
</evidence>
<keyword evidence="1" id="KW-0805">Transcription regulation</keyword>
<name>A0AAW9JWV4_CARML</name>
<evidence type="ECO:0000313" key="5">
    <source>
        <dbReference type="Proteomes" id="UP001290462"/>
    </source>
</evidence>
<proteinExistence type="predicted"/>
<accession>A0AAW9JWV4</accession>
<comment type="caution">
    <text evidence="4">The sequence shown here is derived from an EMBL/GenBank/DDBJ whole genome shotgun (WGS) entry which is preliminary data.</text>
</comment>
<dbReference type="EMBL" id="JAVBVO010000001">
    <property type="protein sequence ID" value="MDZ5757186.1"/>
    <property type="molecule type" value="Genomic_DNA"/>
</dbReference>
<keyword evidence="2" id="KW-0804">Transcription</keyword>
<dbReference type="PANTHER" id="PTHR30185">
    <property type="entry name" value="CRYPTIC BETA-GLUCOSIDE BGL OPERON ANTITERMINATOR"/>
    <property type="match status" value="1"/>
</dbReference>
<dbReference type="Pfam" id="PF05043">
    <property type="entry name" value="Mga"/>
    <property type="match status" value="1"/>
</dbReference>
<dbReference type="RefSeq" id="WP_322808264.1">
    <property type="nucleotide sequence ID" value="NZ_JAVBVO010000001.1"/>
</dbReference>
<evidence type="ECO:0000256" key="1">
    <source>
        <dbReference type="ARBA" id="ARBA00023015"/>
    </source>
</evidence>
<dbReference type="InterPro" id="IPR007737">
    <property type="entry name" value="Mga_HTH"/>
</dbReference>
<dbReference type="InterPro" id="IPR050661">
    <property type="entry name" value="BglG_antiterminators"/>
</dbReference>
<feature type="domain" description="Mga helix-turn-helix" evidence="3">
    <location>
        <begin position="78"/>
        <end position="157"/>
    </location>
</feature>
<dbReference type="Proteomes" id="UP001290462">
    <property type="component" value="Unassembled WGS sequence"/>
</dbReference>
<evidence type="ECO:0000259" key="3">
    <source>
        <dbReference type="Pfam" id="PF05043"/>
    </source>
</evidence>
<organism evidence="4 5">
    <name type="scientific">Carnobacterium maltaromaticum</name>
    <name type="common">Carnobacterium piscicola</name>
    <dbReference type="NCBI Taxonomy" id="2751"/>
    <lineage>
        <taxon>Bacteria</taxon>
        <taxon>Bacillati</taxon>
        <taxon>Bacillota</taxon>
        <taxon>Bacilli</taxon>
        <taxon>Lactobacillales</taxon>
        <taxon>Carnobacteriaceae</taxon>
        <taxon>Carnobacterium</taxon>
    </lineage>
</organism>
<dbReference type="AlphaFoldDB" id="A0AAW9JWV4"/>
<dbReference type="PANTHER" id="PTHR30185:SF18">
    <property type="entry name" value="TRANSCRIPTIONAL REGULATOR MTLR"/>
    <property type="match status" value="1"/>
</dbReference>
<protein>
    <submittedName>
        <fullName evidence="4">Helix-turn-helix domain-containing protein</fullName>
    </submittedName>
</protein>
<reference evidence="4" key="1">
    <citation type="submission" date="2023-08" db="EMBL/GenBank/DDBJ databases">
        <title>Genomic characterization of piscicolin 126 produced by Carnobacterium maltaromaticum CM22 strain isolated from salmon (Salmo salar).</title>
        <authorList>
            <person name="Gonzalez-Gragera E."/>
            <person name="Garcia-Lopez J.D."/>
            <person name="Teso-Perez C."/>
            <person name="Gimenez-Hernandez I."/>
            <person name="Peralta-Sanchez J.M."/>
            <person name="Valdivia E."/>
            <person name="Montalban-Lopez M."/>
            <person name="Martin-Platero A.M."/>
            <person name="Banos A."/>
            <person name="Martinez-Bueno M."/>
        </authorList>
    </citation>
    <scope>NUCLEOTIDE SEQUENCE</scope>
    <source>
        <strain evidence="4">CM22</strain>
    </source>
</reference>
<evidence type="ECO:0000256" key="2">
    <source>
        <dbReference type="ARBA" id="ARBA00023163"/>
    </source>
</evidence>
<sequence>MDILLDKLGTRKVKILELLISEDRYWRLDEIADRIKSFKKTVQLDMKMIQHDIAEWSTDEIKLDVSSRGSFLKKSNDFYMHKIYLSYIKAGIPYHLFDALFQEDIESLTYFAEDQHVSYTNFFKQIKELREWLDYYAISIVNNPPAFRGTEKQIRYCGMHIYWRVFKGLEWPFPTIDREPILEMITAAEKVYGHTFNLIEREQTAYWAACAQVRILGGDLIDCVDEFQGIKEGNPLYKELEPLILNMFKEMPLSGDALTNEVDYIFSLFNIIPHQIETTELVKDTVGFLKQNKLPSYQATELILDEFLKNLHTIGLKKDNLLLIESLSSIHYHAYLFKADSIRFYFSKFAYNERKYHRLFYKKFQPIAERLAKIPEVSPIFEQSEFLFNHYIPFIAPYIDWSYYEKIIRVQILTENGRYTEIKLGKDIINILPHRLEIVSSYQLEPAHEAEVDLIVTDCLITGIDTPVFICKIPPTMGDWTRLERYISDISMRE</sequence>
<gene>
    <name evidence="4" type="ORF">RAK27_00785</name>
</gene>